<dbReference type="GO" id="GO:0016747">
    <property type="term" value="F:acyltransferase activity, transferring groups other than amino-acyl groups"/>
    <property type="evidence" value="ECO:0007669"/>
    <property type="project" value="UniProtKB-ARBA"/>
</dbReference>
<gene>
    <name evidence="2" type="ORF">HU200_063987</name>
</gene>
<dbReference type="Gramene" id="Dexi7B01G0001810.1">
    <property type="protein sequence ID" value="Dexi7B01G0001810.1:cds"/>
    <property type="gene ID" value="Dexi7B01G0001810"/>
</dbReference>
<dbReference type="EMBL" id="JACEFO010002736">
    <property type="protein sequence ID" value="KAF8650232.1"/>
    <property type="molecule type" value="Genomic_DNA"/>
</dbReference>
<reference evidence="2" key="1">
    <citation type="submission" date="2020-07" db="EMBL/GenBank/DDBJ databases">
        <title>Genome sequence and genetic diversity analysis of an under-domesticated orphan crop, white fonio (Digitaria exilis).</title>
        <authorList>
            <person name="Bennetzen J.L."/>
            <person name="Chen S."/>
            <person name="Ma X."/>
            <person name="Wang X."/>
            <person name="Yssel A.E.J."/>
            <person name="Chaluvadi S.R."/>
            <person name="Johnson M."/>
            <person name="Gangashetty P."/>
            <person name="Hamidou F."/>
            <person name="Sanogo M.D."/>
            <person name="Zwaenepoel A."/>
            <person name="Wallace J."/>
            <person name="Van De Peer Y."/>
            <person name="Van Deynze A."/>
        </authorList>
    </citation>
    <scope>NUCLEOTIDE SEQUENCE</scope>
    <source>
        <tissue evidence="2">Leaves</tissue>
    </source>
</reference>
<name>A0A835DYK3_9POAL</name>
<evidence type="ECO:0000256" key="1">
    <source>
        <dbReference type="ARBA" id="ARBA00009861"/>
    </source>
</evidence>
<keyword evidence="3" id="KW-1185">Reference proteome</keyword>
<organism evidence="2 3">
    <name type="scientific">Digitaria exilis</name>
    <dbReference type="NCBI Taxonomy" id="1010633"/>
    <lineage>
        <taxon>Eukaryota</taxon>
        <taxon>Viridiplantae</taxon>
        <taxon>Streptophyta</taxon>
        <taxon>Embryophyta</taxon>
        <taxon>Tracheophyta</taxon>
        <taxon>Spermatophyta</taxon>
        <taxon>Magnoliopsida</taxon>
        <taxon>Liliopsida</taxon>
        <taxon>Poales</taxon>
        <taxon>Poaceae</taxon>
        <taxon>PACMAD clade</taxon>
        <taxon>Panicoideae</taxon>
        <taxon>Panicodae</taxon>
        <taxon>Paniceae</taxon>
        <taxon>Anthephorinae</taxon>
        <taxon>Digitaria</taxon>
    </lineage>
</organism>
<dbReference type="OrthoDB" id="632962at2759"/>
<comment type="similarity">
    <text evidence="1">Belongs to the plant acyltransferase family.</text>
</comment>
<dbReference type="Gene3D" id="3.30.559.10">
    <property type="entry name" value="Chloramphenicol acetyltransferase-like domain"/>
    <property type="match status" value="2"/>
</dbReference>
<accession>A0A835DYK3</accession>
<dbReference type="PANTHER" id="PTHR31147">
    <property type="entry name" value="ACYL TRANSFERASE 4"/>
    <property type="match status" value="1"/>
</dbReference>
<sequence>MTIIVTKSSPVIVRPSTSLAPPTAEHIKLSSFDKALAFSPFTSFLVFDRAIHEPAETVKRALSRALVPYFPIAGRATAAADGELRISCTGDGVSFVSASANCSLEDVKLFDPPFSKLLMELAIDYPEGTCHETDPLLLVQVTEFSCGGYVLGTTWNHAVADGTGMAQFIQAVGDFARGLSQPCVFAVTCGDNTLPELPPLVTVVNKMMVSLEPQGFVYQDITVPWKLINRVKSEFATGGHGVDDEPCTVFEAVVAVMWRCRTRVVMSDPDAPAPLVFAANVRKHVGAKGGYFGNCVTTVVTVARSGEVANGDINDVVRVIKRAKKGIPGQFKDAAGAGEEGHTEEEEQLDVLFGYNAFYVSSWRNLGFDMADMGGGRPARVMCHVELTAVPNCVACMPCAGKDGANVLALCVKEEHADAFVGEMEMLV</sequence>
<comment type="caution">
    <text evidence="2">The sequence shown here is derived from an EMBL/GenBank/DDBJ whole genome shotgun (WGS) entry which is preliminary data.</text>
</comment>
<evidence type="ECO:0000313" key="3">
    <source>
        <dbReference type="Proteomes" id="UP000636709"/>
    </source>
</evidence>
<dbReference type="InterPro" id="IPR023213">
    <property type="entry name" value="CAT-like_dom_sf"/>
</dbReference>
<protein>
    <submittedName>
        <fullName evidence="2">Uncharacterized protein</fullName>
    </submittedName>
</protein>
<dbReference type="PANTHER" id="PTHR31147:SF8">
    <property type="entry name" value="OS04G0194466 PROTEIN"/>
    <property type="match status" value="1"/>
</dbReference>
<dbReference type="Proteomes" id="UP000636709">
    <property type="component" value="Unassembled WGS sequence"/>
</dbReference>
<dbReference type="AlphaFoldDB" id="A0A835DYK3"/>
<dbReference type="InterPro" id="IPR050898">
    <property type="entry name" value="Plant_acyltransferase"/>
</dbReference>
<dbReference type="Pfam" id="PF02458">
    <property type="entry name" value="Transferase"/>
    <property type="match status" value="1"/>
</dbReference>
<proteinExistence type="inferred from homology"/>
<evidence type="ECO:0000313" key="2">
    <source>
        <dbReference type="EMBL" id="KAF8650232.1"/>
    </source>
</evidence>